<keyword evidence="1" id="KW-0812">Transmembrane</keyword>
<name>A0A1H7UFU1_9STRE</name>
<keyword evidence="1" id="KW-0472">Membrane</keyword>
<sequence>MLNPFYWYSIIWGVVYFLYIFGYSSINEELLGSINIFLVFTFFLSGIVGFFSRNIFQYHELKEKNVKYNSKILYLVLLFGLMDLMYMKQIPLVSIISGKIAYGDDDMLGMPFIHGLNTNIIILYITYLFYMFLETGDKSIRVKILIALLFPILMFQKGIIVVILFTILNLFVAKKRLTLSTDKIKRYIIPLLTIVLVLIYLNGGVSNIRSGYSWNDSSYITRVARIVNWPSFIPGQFKWGYAYITTPLGNLNRIVETYSKLYGLDFNNINLSQILGTIIPITIAKQFFPSTVSTINFVDWLEVEYMNASSGFANSASVGGILGMLIFYLLSVVVTFVTSIYCYQTRKNSTVVNAIFSMMIVFLFFYDTFNTAAISLLPILMVCMSIKSKIIFKFK</sequence>
<dbReference type="RefSeq" id="WP_074595308.1">
    <property type="nucleotide sequence ID" value="NZ_FNUH01000002.1"/>
</dbReference>
<accession>A0A1H7UFU1</accession>
<evidence type="ECO:0000313" key="2">
    <source>
        <dbReference type="EMBL" id="SEL95605.1"/>
    </source>
</evidence>
<feature type="transmembrane region" description="Helical" evidence="1">
    <location>
        <begin position="30"/>
        <end position="51"/>
    </location>
</feature>
<dbReference type="EMBL" id="FOBM01000001">
    <property type="protein sequence ID" value="SEL95605.1"/>
    <property type="molecule type" value="Genomic_DNA"/>
</dbReference>
<reference evidence="2 3" key="1">
    <citation type="submission" date="2016-10" db="EMBL/GenBank/DDBJ databases">
        <authorList>
            <person name="de Groot N.N."/>
        </authorList>
    </citation>
    <scope>NUCLEOTIDE SEQUENCE [LARGE SCALE GENOMIC DNA]</scope>
    <source>
        <strain evidence="2 3">VTM1R29</strain>
    </source>
</reference>
<dbReference type="Proteomes" id="UP000182764">
    <property type="component" value="Unassembled WGS sequence"/>
</dbReference>
<proteinExistence type="predicted"/>
<evidence type="ECO:0000313" key="3">
    <source>
        <dbReference type="Proteomes" id="UP000182764"/>
    </source>
</evidence>
<feature type="transmembrane region" description="Helical" evidence="1">
    <location>
        <begin position="321"/>
        <end position="343"/>
    </location>
</feature>
<dbReference type="AlphaFoldDB" id="A0A1H7UFU1"/>
<evidence type="ECO:0000256" key="1">
    <source>
        <dbReference type="SAM" id="Phobius"/>
    </source>
</evidence>
<feature type="transmembrane region" description="Helical" evidence="1">
    <location>
        <begin position="184"/>
        <end position="203"/>
    </location>
</feature>
<organism evidence="2 3">
    <name type="scientific">Streptococcus gallolyticus</name>
    <dbReference type="NCBI Taxonomy" id="315405"/>
    <lineage>
        <taxon>Bacteria</taxon>
        <taxon>Bacillati</taxon>
        <taxon>Bacillota</taxon>
        <taxon>Bacilli</taxon>
        <taxon>Lactobacillales</taxon>
        <taxon>Streptococcaceae</taxon>
        <taxon>Streptococcus</taxon>
    </lineage>
</organism>
<feature type="transmembrane region" description="Helical" evidence="1">
    <location>
        <begin position="144"/>
        <end position="172"/>
    </location>
</feature>
<keyword evidence="1" id="KW-1133">Transmembrane helix</keyword>
<gene>
    <name evidence="2" type="ORF">SAMN04487839_101426</name>
</gene>
<feature type="transmembrane region" description="Helical" evidence="1">
    <location>
        <begin position="71"/>
        <end position="87"/>
    </location>
</feature>
<feature type="transmembrane region" description="Helical" evidence="1">
    <location>
        <begin position="108"/>
        <end position="132"/>
    </location>
</feature>
<protein>
    <recommendedName>
        <fullName evidence="4">Oligosaccharide repeat unit polymerase</fullName>
    </recommendedName>
</protein>
<feature type="transmembrane region" description="Helical" evidence="1">
    <location>
        <begin position="6"/>
        <end position="23"/>
    </location>
</feature>
<evidence type="ECO:0008006" key="4">
    <source>
        <dbReference type="Google" id="ProtNLM"/>
    </source>
</evidence>
<feature type="transmembrane region" description="Helical" evidence="1">
    <location>
        <begin position="350"/>
        <end position="366"/>
    </location>
</feature>